<name>X1MFR0_9ZZZZ</name>
<evidence type="ECO:0000313" key="2">
    <source>
        <dbReference type="EMBL" id="GAI30113.1"/>
    </source>
</evidence>
<feature type="region of interest" description="Disordered" evidence="1">
    <location>
        <begin position="78"/>
        <end position="105"/>
    </location>
</feature>
<sequence>MSEDFITIREATKLTDKPDITIRRLITGTGNKEERKERAEKLLATGIIRKEKTGGGFIYKINKDFLLRELKVSEPIREGEEKKEIPDKQGINRETETPEIVREVI</sequence>
<organism evidence="2">
    <name type="scientific">marine sediment metagenome</name>
    <dbReference type="NCBI Taxonomy" id="412755"/>
    <lineage>
        <taxon>unclassified sequences</taxon>
        <taxon>metagenomes</taxon>
        <taxon>ecological metagenomes</taxon>
    </lineage>
</organism>
<feature type="non-terminal residue" evidence="2">
    <location>
        <position position="105"/>
    </location>
</feature>
<protein>
    <submittedName>
        <fullName evidence="2">Uncharacterized protein</fullName>
    </submittedName>
</protein>
<proteinExistence type="predicted"/>
<accession>X1MFR0</accession>
<reference evidence="2" key="1">
    <citation type="journal article" date="2014" name="Front. Microbiol.">
        <title>High frequency of phylogenetically diverse reductive dehalogenase-homologous genes in deep subseafloor sedimentary metagenomes.</title>
        <authorList>
            <person name="Kawai M."/>
            <person name="Futagami T."/>
            <person name="Toyoda A."/>
            <person name="Takaki Y."/>
            <person name="Nishi S."/>
            <person name="Hori S."/>
            <person name="Arai W."/>
            <person name="Tsubouchi T."/>
            <person name="Morono Y."/>
            <person name="Uchiyama I."/>
            <person name="Ito T."/>
            <person name="Fujiyama A."/>
            <person name="Inagaki F."/>
            <person name="Takami H."/>
        </authorList>
    </citation>
    <scope>NUCLEOTIDE SEQUENCE</scope>
    <source>
        <strain evidence="2">Expedition CK06-06</strain>
    </source>
</reference>
<dbReference type="EMBL" id="BARV01018034">
    <property type="protein sequence ID" value="GAI30113.1"/>
    <property type="molecule type" value="Genomic_DNA"/>
</dbReference>
<evidence type="ECO:0000256" key="1">
    <source>
        <dbReference type="SAM" id="MobiDB-lite"/>
    </source>
</evidence>
<comment type="caution">
    <text evidence="2">The sequence shown here is derived from an EMBL/GenBank/DDBJ whole genome shotgun (WGS) entry which is preliminary data.</text>
</comment>
<dbReference type="AlphaFoldDB" id="X1MFR0"/>
<gene>
    <name evidence="2" type="ORF">S06H3_30608</name>
</gene>